<evidence type="ECO:0000256" key="1">
    <source>
        <dbReference type="SAM" id="MobiDB-lite"/>
    </source>
</evidence>
<accession>A0A0D3HT90</accession>
<proteinExistence type="predicted"/>
<dbReference type="AlphaFoldDB" id="A0A0D3HT90"/>
<dbReference type="PaxDb" id="65489-OBART12G08420.1"/>
<reference evidence="2" key="2">
    <citation type="submission" date="2015-03" db="UniProtKB">
        <authorList>
            <consortium name="EnsemblPlants"/>
        </authorList>
    </citation>
    <scope>IDENTIFICATION</scope>
</reference>
<organism evidence="2">
    <name type="scientific">Oryza barthii</name>
    <dbReference type="NCBI Taxonomy" id="65489"/>
    <lineage>
        <taxon>Eukaryota</taxon>
        <taxon>Viridiplantae</taxon>
        <taxon>Streptophyta</taxon>
        <taxon>Embryophyta</taxon>
        <taxon>Tracheophyta</taxon>
        <taxon>Spermatophyta</taxon>
        <taxon>Magnoliopsida</taxon>
        <taxon>Liliopsida</taxon>
        <taxon>Poales</taxon>
        <taxon>Poaceae</taxon>
        <taxon>BOP clade</taxon>
        <taxon>Oryzoideae</taxon>
        <taxon>Oryzeae</taxon>
        <taxon>Oryzinae</taxon>
        <taxon>Oryza</taxon>
    </lineage>
</organism>
<dbReference type="Gramene" id="OBART12G08420.1">
    <property type="protein sequence ID" value="OBART12G08420.1"/>
    <property type="gene ID" value="OBART12G08420"/>
</dbReference>
<dbReference type="HOGENOM" id="CLU_1973956_0_0_1"/>
<dbReference type="EnsemblPlants" id="OBART12G08420.1">
    <property type="protein sequence ID" value="OBART12G08420.1"/>
    <property type="gene ID" value="OBART12G08420"/>
</dbReference>
<reference evidence="2" key="1">
    <citation type="journal article" date="2009" name="Rice">
        <title>De Novo Next Generation Sequencing of Plant Genomes.</title>
        <authorList>
            <person name="Rounsley S."/>
            <person name="Marri P.R."/>
            <person name="Yu Y."/>
            <person name="He R."/>
            <person name="Sisneros N."/>
            <person name="Goicoechea J.L."/>
            <person name="Lee S.J."/>
            <person name="Angelova A."/>
            <person name="Kudrna D."/>
            <person name="Luo M."/>
            <person name="Affourtit J."/>
            <person name="Desany B."/>
            <person name="Knight J."/>
            <person name="Niazi F."/>
            <person name="Egholm M."/>
            <person name="Wing R.A."/>
        </authorList>
    </citation>
    <scope>NUCLEOTIDE SEQUENCE [LARGE SCALE GENOMIC DNA]</scope>
    <source>
        <strain evidence="2">cv. IRGC 105608</strain>
    </source>
</reference>
<evidence type="ECO:0000313" key="3">
    <source>
        <dbReference type="Proteomes" id="UP000026960"/>
    </source>
</evidence>
<evidence type="ECO:0000313" key="2">
    <source>
        <dbReference type="EnsemblPlants" id="OBART12G08420.1"/>
    </source>
</evidence>
<dbReference type="Proteomes" id="UP000026960">
    <property type="component" value="Chromosome 12"/>
</dbReference>
<feature type="region of interest" description="Disordered" evidence="1">
    <location>
        <begin position="69"/>
        <end position="107"/>
    </location>
</feature>
<sequence>MRGGWGTRGIGSLPRRWMCDMVKTGETIGERMWDVGWASHLRASIGVREWRGGGGLVAVLSPLLDPAGGEAAMAPSIRQIRRENRQRERRRQHALPSTTSNGKEGSHLLLSIGRPRHRRLPAAAMVVVV</sequence>
<keyword evidence="3" id="KW-1185">Reference proteome</keyword>
<protein>
    <submittedName>
        <fullName evidence="2">Uncharacterized protein</fullName>
    </submittedName>
</protein>
<name>A0A0D3HT90_9ORYZ</name>